<evidence type="ECO:0000313" key="2">
    <source>
        <dbReference type="EMBL" id="GAW91511.1"/>
    </source>
</evidence>
<proteinExistence type="predicted"/>
<keyword evidence="3" id="KW-1185">Reference proteome</keyword>
<organism evidence="2 3">
    <name type="scientific">Calderihabitans maritimus</name>
    <dbReference type="NCBI Taxonomy" id="1246530"/>
    <lineage>
        <taxon>Bacteria</taxon>
        <taxon>Bacillati</taxon>
        <taxon>Bacillota</taxon>
        <taxon>Clostridia</taxon>
        <taxon>Neomoorellales</taxon>
        <taxon>Calderihabitantaceae</taxon>
        <taxon>Calderihabitans</taxon>
    </lineage>
</organism>
<dbReference type="RefSeq" id="WP_428844924.1">
    <property type="nucleotide sequence ID" value="NZ_BDGJ01000018.1"/>
</dbReference>
<dbReference type="Pfam" id="PF13518">
    <property type="entry name" value="HTH_28"/>
    <property type="match status" value="1"/>
</dbReference>
<evidence type="ECO:0000259" key="1">
    <source>
        <dbReference type="Pfam" id="PF13518"/>
    </source>
</evidence>
<dbReference type="EMBL" id="BDGJ01000018">
    <property type="protein sequence ID" value="GAW91511.1"/>
    <property type="molecule type" value="Genomic_DNA"/>
</dbReference>
<dbReference type="Proteomes" id="UP000197032">
    <property type="component" value="Unassembled WGS sequence"/>
</dbReference>
<sequence>MKVADDFKSRAPWNSEPSLKEMANEVGINFDQFIDALAEQKSDAEMAEEFGVSEKTIYHLRDHFERFGIHSIVGQD</sequence>
<comment type="caution">
    <text evidence="2">The sequence shown here is derived from an EMBL/GenBank/DDBJ whole genome shotgun (WGS) entry which is preliminary data.</text>
</comment>
<protein>
    <recommendedName>
        <fullName evidence="1">Insertion element IS150 protein InsJ-like helix-turn-helix domain-containing protein</fullName>
    </recommendedName>
</protein>
<evidence type="ECO:0000313" key="3">
    <source>
        <dbReference type="Proteomes" id="UP000197032"/>
    </source>
</evidence>
<accession>A0A1Z5HQB9</accession>
<gene>
    <name evidence="2" type="ORF">KKC1_06730</name>
</gene>
<reference evidence="3" key="1">
    <citation type="journal article" date="2017" name="Appl. Environ. Microbiol.">
        <title>Genomic analysis of Calderihabitans maritimus KKC1, a thermophilic hydrogenogenic carboxydotrophic bacterium isolated from marine sediment.</title>
        <authorList>
            <person name="Omae K."/>
            <person name="Yoneda Y."/>
            <person name="Fukuyama Y."/>
            <person name="Yoshida T."/>
            <person name="Sako Y."/>
        </authorList>
    </citation>
    <scope>NUCLEOTIDE SEQUENCE [LARGE SCALE GENOMIC DNA]</scope>
    <source>
        <strain evidence="3">KKC1</strain>
    </source>
</reference>
<feature type="domain" description="Insertion element IS150 protein InsJ-like helix-turn-helix" evidence="1">
    <location>
        <begin position="33"/>
        <end position="72"/>
    </location>
</feature>
<dbReference type="AlphaFoldDB" id="A0A1Z5HQB9"/>
<dbReference type="InterPro" id="IPR055247">
    <property type="entry name" value="InsJ-like_HTH"/>
</dbReference>
<name>A0A1Z5HQB9_9FIRM</name>